<evidence type="ECO:0000256" key="11">
    <source>
        <dbReference type="ARBA" id="ARBA00022960"/>
    </source>
</evidence>
<keyword evidence="13 17" id="KW-0560">Oxidoreductase</keyword>
<dbReference type="Gene3D" id="3.90.78.10">
    <property type="entry name" value="UDP-N-acetylenolpyruvoylglucosamine reductase, C-terminal domain"/>
    <property type="match status" value="1"/>
</dbReference>
<gene>
    <name evidence="17" type="primary">murB</name>
    <name evidence="21" type="ORF">QN062_03755</name>
    <name evidence="20" type="ORF">QN216_07770</name>
    <name evidence="19" type="ORF">QN217_02690</name>
</gene>
<evidence type="ECO:0000256" key="5">
    <source>
        <dbReference type="ARBA" id="ARBA00010485"/>
    </source>
</evidence>
<evidence type="ECO:0000256" key="8">
    <source>
        <dbReference type="ARBA" id="ARBA00022630"/>
    </source>
</evidence>
<keyword evidence="6 17" id="KW-0963">Cytoplasm</keyword>
<evidence type="ECO:0000256" key="7">
    <source>
        <dbReference type="ARBA" id="ARBA00022618"/>
    </source>
</evidence>
<dbReference type="Pfam" id="PF02873">
    <property type="entry name" value="MurB_C"/>
    <property type="match status" value="1"/>
</dbReference>
<dbReference type="GO" id="GO:0009252">
    <property type="term" value="P:peptidoglycan biosynthetic process"/>
    <property type="evidence" value="ECO:0007669"/>
    <property type="project" value="UniProtKB-UniRule"/>
</dbReference>
<comment type="catalytic activity">
    <reaction evidence="16 17">
        <text>UDP-N-acetyl-alpha-D-muramate + NADP(+) = UDP-N-acetyl-3-O-(1-carboxyvinyl)-alpha-D-glucosamine + NADPH + H(+)</text>
        <dbReference type="Rhea" id="RHEA:12248"/>
        <dbReference type="ChEBI" id="CHEBI:15378"/>
        <dbReference type="ChEBI" id="CHEBI:57783"/>
        <dbReference type="ChEBI" id="CHEBI:58349"/>
        <dbReference type="ChEBI" id="CHEBI:68483"/>
        <dbReference type="ChEBI" id="CHEBI:70757"/>
        <dbReference type="EC" id="1.3.1.98"/>
    </reaction>
</comment>
<keyword evidence="14 17" id="KW-0131">Cell cycle</keyword>
<evidence type="ECO:0000256" key="1">
    <source>
        <dbReference type="ARBA" id="ARBA00001974"/>
    </source>
</evidence>
<feature type="domain" description="FAD-binding PCMH-type" evidence="18">
    <location>
        <begin position="15"/>
        <end position="240"/>
    </location>
</feature>
<evidence type="ECO:0000256" key="13">
    <source>
        <dbReference type="ARBA" id="ARBA00023002"/>
    </source>
</evidence>
<evidence type="ECO:0000256" key="2">
    <source>
        <dbReference type="ARBA" id="ARBA00003921"/>
    </source>
</evidence>
<name>A0AB39UH40_9BIFI</name>
<dbReference type="PROSITE" id="PS51387">
    <property type="entry name" value="FAD_PCMH"/>
    <property type="match status" value="1"/>
</dbReference>
<proteinExistence type="inferred from homology"/>
<dbReference type="PANTHER" id="PTHR21071:SF4">
    <property type="entry name" value="UDP-N-ACETYLENOLPYRUVOYLGLUCOSAMINE REDUCTASE"/>
    <property type="match status" value="1"/>
</dbReference>
<evidence type="ECO:0000256" key="16">
    <source>
        <dbReference type="ARBA" id="ARBA00048914"/>
    </source>
</evidence>
<dbReference type="Gene3D" id="3.30.43.10">
    <property type="entry name" value="Uridine Diphospho-n-acetylenolpyruvylglucosamine Reductase, domain 2"/>
    <property type="match status" value="1"/>
</dbReference>
<dbReference type="InterPro" id="IPR003170">
    <property type="entry name" value="MurB"/>
</dbReference>
<feature type="active site" description="Proton donor" evidence="17">
    <location>
        <position position="289"/>
    </location>
</feature>
<evidence type="ECO:0000313" key="20">
    <source>
        <dbReference type="EMBL" id="XDS48228.1"/>
    </source>
</evidence>
<dbReference type="KEGG" id="bfk:QN062_03755"/>
<evidence type="ECO:0000256" key="9">
    <source>
        <dbReference type="ARBA" id="ARBA00022827"/>
    </source>
</evidence>
<dbReference type="GO" id="GO:0008360">
    <property type="term" value="P:regulation of cell shape"/>
    <property type="evidence" value="ECO:0007669"/>
    <property type="project" value="UniProtKB-KW"/>
</dbReference>
<dbReference type="HAMAP" id="MF_00037">
    <property type="entry name" value="MurB"/>
    <property type="match status" value="1"/>
</dbReference>
<comment type="subcellular location">
    <subcellularLocation>
        <location evidence="3 17">Cytoplasm</location>
    </subcellularLocation>
</comment>
<evidence type="ECO:0000256" key="6">
    <source>
        <dbReference type="ARBA" id="ARBA00022490"/>
    </source>
</evidence>
<keyword evidence="10 17" id="KW-0521">NADP</keyword>
<dbReference type="GO" id="GO:0005829">
    <property type="term" value="C:cytosol"/>
    <property type="evidence" value="ECO:0007669"/>
    <property type="project" value="TreeGrafter"/>
</dbReference>
<dbReference type="SUPFAM" id="SSF56176">
    <property type="entry name" value="FAD-binding/transporter-associated domain-like"/>
    <property type="match status" value="1"/>
</dbReference>
<sequence length="401" mass="43233">MNALPTFADLTTIGVGGEISRFIEPTTRVGFIEAIEDADHDGMPLCVLGGGSNMLAGDEAFAGVVIRDARRDIVVPDEAAPAEGSDTTVHLTASAGSNWDDFVEFAISLGLEGVEGLSGIPGTVGASVVQNIGAYGQEVATSVDSVEVWDREDKVVRFMDRSHMEFGYRTSALKRSMLTKRGARFFPTPRFVVLSVTFALRHRAMGEISYAQLARALDSNIGDLMDTELIRDAVLRVRAAKGMLEDPARYDNAWMSGTRRDESVAQARKAVQEMTGIEAKVTDRHSCGSFFVNPQMHVDDARSLPDDAPRFEVTLPDGQLGMKTSAAWLIDHAGFHRGYSVGRSSRAALSSVHTLALTNLGGATAQEVWGLANAIQRGVLDTFGITLVPEPVVLGMKRCQE</sequence>
<evidence type="ECO:0000256" key="4">
    <source>
        <dbReference type="ARBA" id="ARBA00004752"/>
    </source>
</evidence>
<dbReference type="InterPro" id="IPR011601">
    <property type="entry name" value="MurB_C"/>
</dbReference>
<dbReference type="GO" id="GO:0051301">
    <property type="term" value="P:cell division"/>
    <property type="evidence" value="ECO:0007669"/>
    <property type="project" value="UniProtKB-KW"/>
</dbReference>
<dbReference type="EMBL" id="CP129682">
    <property type="protein sequence ID" value="XDS48228.1"/>
    <property type="molecule type" value="Genomic_DNA"/>
</dbReference>
<evidence type="ECO:0000256" key="10">
    <source>
        <dbReference type="ARBA" id="ARBA00022857"/>
    </source>
</evidence>
<evidence type="ECO:0000259" key="18">
    <source>
        <dbReference type="PROSITE" id="PS51387"/>
    </source>
</evidence>
<evidence type="ECO:0000313" key="19">
    <source>
        <dbReference type="EMBL" id="XDS47066.1"/>
    </source>
</evidence>
<dbReference type="RefSeq" id="WP_369342260.1">
    <property type="nucleotide sequence ID" value="NZ_CP129675.1"/>
</dbReference>
<feature type="active site" evidence="17">
    <location>
        <position position="390"/>
    </location>
</feature>
<feature type="active site" evidence="17">
    <location>
        <position position="169"/>
    </location>
</feature>
<comment type="pathway">
    <text evidence="4 17">Cell wall biogenesis; peptidoglycan biosynthesis.</text>
</comment>
<dbReference type="PANTHER" id="PTHR21071">
    <property type="entry name" value="UDP-N-ACETYLENOLPYRUVOYLGLUCOSAMINE REDUCTASE"/>
    <property type="match status" value="1"/>
</dbReference>
<evidence type="ECO:0000256" key="12">
    <source>
        <dbReference type="ARBA" id="ARBA00022984"/>
    </source>
</evidence>
<dbReference type="InterPro" id="IPR036318">
    <property type="entry name" value="FAD-bd_PCMH-like_sf"/>
</dbReference>
<dbReference type="EC" id="1.3.1.98" evidence="17"/>
<evidence type="ECO:0000256" key="17">
    <source>
        <dbReference type="HAMAP-Rule" id="MF_00037"/>
    </source>
</evidence>
<protein>
    <recommendedName>
        <fullName evidence="17">UDP-N-acetylenolpyruvoylglucosamine reductase</fullName>
        <ecNumber evidence="17">1.3.1.98</ecNumber>
    </recommendedName>
    <alternativeName>
        <fullName evidence="17">UDP-N-acetylmuramate dehydrogenase</fullName>
    </alternativeName>
</protein>
<reference evidence="20" key="1">
    <citation type="submission" date="2023-07" db="EMBL/GenBank/DDBJ databases">
        <title>Bifidobacterium aquikefiriaerophilum sp. nov. and Bifidobacterium eccum sp. nov., isolated from water kefir.</title>
        <authorList>
            <person name="Breselge S."/>
            <person name="Bellassi P."/>
            <person name="Barcenilla C."/>
            <person name="Alvarez-Ordonez A."/>
            <person name="Morelli L."/>
            <person name="Cotter P.D."/>
        </authorList>
    </citation>
    <scope>NUCLEOTIDE SEQUENCE</scope>
    <source>
        <strain evidence="21">WK012_4_13</strain>
        <strain evidence="20">WK013_4_14</strain>
        <strain evidence="19">WK048_4_13</strain>
    </source>
</reference>
<keyword evidence="9 17" id="KW-0274">FAD</keyword>
<evidence type="ECO:0000256" key="14">
    <source>
        <dbReference type="ARBA" id="ARBA00023306"/>
    </source>
</evidence>
<dbReference type="GO" id="GO:0071555">
    <property type="term" value="P:cell wall organization"/>
    <property type="evidence" value="ECO:0007669"/>
    <property type="project" value="UniProtKB-KW"/>
</dbReference>
<comment type="similarity">
    <text evidence="5 17">Belongs to the MurB family.</text>
</comment>
<dbReference type="InterPro" id="IPR016169">
    <property type="entry name" value="FAD-bd_PCMH_sub2"/>
</dbReference>
<keyword evidence="15 17" id="KW-0961">Cell wall biogenesis/degradation</keyword>
<keyword evidence="11 17" id="KW-0133">Cell shape</keyword>
<keyword evidence="7 17" id="KW-0132">Cell division</keyword>
<comment type="cofactor">
    <cofactor evidence="1 17">
        <name>FAD</name>
        <dbReference type="ChEBI" id="CHEBI:57692"/>
    </cofactor>
</comment>
<dbReference type="InterPro" id="IPR016166">
    <property type="entry name" value="FAD-bd_PCMH"/>
</dbReference>
<evidence type="ECO:0000256" key="15">
    <source>
        <dbReference type="ARBA" id="ARBA00023316"/>
    </source>
</evidence>
<dbReference type="GO" id="GO:0008762">
    <property type="term" value="F:UDP-N-acetylmuramate dehydrogenase activity"/>
    <property type="evidence" value="ECO:0007669"/>
    <property type="project" value="UniProtKB-UniRule"/>
</dbReference>
<dbReference type="InterPro" id="IPR006094">
    <property type="entry name" value="Oxid_FAD_bind_N"/>
</dbReference>
<dbReference type="Gene3D" id="3.30.465.10">
    <property type="match status" value="1"/>
</dbReference>
<organism evidence="20">
    <name type="scientific">Bifidobacterium fermentum</name>
    <dbReference type="NCBI Taxonomy" id="3059035"/>
    <lineage>
        <taxon>Bacteria</taxon>
        <taxon>Bacillati</taxon>
        <taxon>Actinomycetota</taxon>
        <taxon>Actinomycetes</taxon>
        <taxon>Bifidobacteriales</taxon>
        <taxon>Bifidobacteriaceae</taxon>
        <taxon>Bifidobacterium</taxon>
    </lineage>
</organism>
<dbReference type="EMBL" id="CP129675">
    <property type="protein sequence ID" value="XDS47066.1"/>
    <property type="molecule type" value="Genomic_DNA"/>
</dbReference>
<keyword evidence="12 17" id="KW-0573">Peptidoglycan synthesis</keyword>
<dbReference type="EMBL" id="CP129683">
    <property type="protein sequence ID" value="XDS51297.1"/>
    <property type="molecule type" value="Genomic_DNA"/>
</dbReference>
<keyword evidence="8 17" id="KW-0285">Flavoprotein</keyword>
<dbReference type="AlphaFoldDB" id="A0AB39UH40"/>
<evidence type="ECO:0000313" key="21">
    <source>
        <dbReference type="EMBL" id="XDS51297.1"/>
    </source>
</evidence>
<comment type="function">
    <text evidence="2 17">Cell wall formation.</text>
</comment>
<dbReference type="GO" id="GO:0071949">
    <property type="term" value="F:FAD binding"/>
    <property type="evidence" value="ECO:0007669"/>
    <property type="project" value="InterPro"/>
</dbReference>
<dbReference type="SUPFAM" id="SSF56194">
    <property type="entry name" value="Uridine diphospho-N-Acetylenolpyruvylglucosamine reductase, MurB, C-terminal domain"/>
    <property type="match status" value="1"/>
</dbReference>
<dbReference type="Pfam" id="PF01565">
    <property type="entry name" value="FAD_binding_4"/>
    <property type="match status" value="1"/>
</dbReference>
<accession>A0AB39UH40</accession>
<dbReference type="InterPro" id="IPR016167">
    <property type="entry name" value="FAD-bd_PCMH_sub1"/>
</dbReference>
<dbReference type="InterPro" id="IPR036635">
    <property type="entry name" value="MurB_C_sf"/>
</dbReference>
<evidence type="ECO:0000256" key="3">
    <source>
        <dbReference type="ARBA" id="ARBA00004496"/>
    </source>
</evidence>